<evidence type="ECO:0000313" key="1">
    <source>
        <dbReference type="EMBL" id="KAF3439868.1"/>
    </source>
</evidence>
<proteinExistence type="predicted"/>
<evidence type="ECO:0000313" key="2">
    <source>
        <dbReference type="Proteomes" id="UP000796880"/>
    </source>
</evidence>
<protein>
    <submittedName>
        <fullName evidence="1">Uncharacterized protein</fullName>
    </submittedName>
</protein>
<name>A0A8K0E362_9ROSA</name>
<keyword evidence="2" id="KW-1185">Reference proteome</keyword>
<comment type="caution">
    <text evidence="1">The sequence shown here is derived from an EMBL/GenBank/DDBJ whole genome shotgun (WGS) entry which is preliminary data.</text>
</comment>
<gene>
    <name evidence="1" type="ORF">FNV43_RR18146</name>
</gene>
<dbReference type="EMBL" id="VOIH02000008">
    <property type="protein sequence ID" value="KAF3439868.1"/>
    <property type="molecule type" value="Genomic_DNA"/>
</dbReference>
<sequence length="102" mass="11380">MMEILLGGERELKIGWEHGVSVLPGYDCNVLRAPKILWPLYYHVDEKNTAVEMDMMVKIVKGLSREIGDGRDGMRDERKRALVLCQSNSIVTVATSSTTIGS</sequence>
<accession>A0A8K0E362</accession>
<organism evidence="1 2">
    <name type="scientific">Rhamnella rubrinervis</name>
    <dbReference type="NCBI Taxonomy" id="2594499"/>
    <lineage>
        <taxon>Eukaryota</taxon>
        <taxon>Viridiplantae</taxon>
        <taxon>Streptophyta</taxon>
        <taxon>Embryophyta</taxon>
        <taxon>Tracheophyta</taxon>
        <taxon>Spermatophyta</taxon>
        <taxon>Magnoliopsida</taxon>
        <taxon>eudicotyledons</taxon>
        <taxon>Gunneridae</taxon>
        <taxon>Pentapetalae</taxon>
        <taxon>rosids</taxon>
        <taxon>fabids</taxon>
        <taxon>Rosales</taxon>
        <taxon>Rhamnaceae</taxon>
        <taxon>rhamnoid group</taxon>
        <taxon>Rhamneae</taxon>
        <taxon>Rhamnella</taxon>
    </lineage>
</organism>
<dbReference type="Proteomes" id="UP000796880">
    <property type="component" value="Unassembled WGS sequence"/>
</dbReference>
<dbReference type="AlphaFoldDB" id="A0A8K0E362"/>
<reference evidence="1" key="1">
    <citation type="submission" date="2020-03" db="EMBL/GenBank/DDBJ databases">
        <title>A high-quality chromosome-level genome assembly of a woody plant with both climbing and erect habits, Rhamnella rubrinervis.</title>
        <authorList>
            <person name="Lu Z."/>
            <person name="Yang Y."/>
            <person name="Zhu X."/>
            <person name="Sun Y."/>
        </authorList>
    </citation>
    <scope>NUCLEOTIDE SEQUENCE</scope>
    <source>
        <strain evidence="1">BYM</strain>
        <tissue evidence="1">Leaf</tissue>
    </source>
</reference>